<dbReference type="GO" id="GO:0000055">
    <property type="term" value="P:ribosomal large subunit export from nucleus"/>
    <property type="evidence" value="ECO:0007669"/>
    <property type="project" value="TreeGrafter"/>
</dbReference>
<dbReference type="PIRSF" id="PIRSF010340">
    <property type="entry name" value="Midasin"/>
    <property type="match status" value="1"/>
</dbReference>
<feature type="compositionally biased region" description="Polar residues" evidence="10">
    <location>
        <begin position="4724"/>
        <end position="4733"/>
    </location>
</feature>
<dbReference type="CDD" id="cd00009">
    <property type="entry name" value="AAA"/>
    <property type="match status" value="1"/>
</dbReference>
<feature type="compositionally biased region" description="Basic and acidic residues" evidence="10">
    <location>
        <begin position="4439"/>
        <end position="4454"/>
    </location>
</feature>
<comment type="caution">
    <text evidence="12">The sequence shown here is derived from an EMBL/GenBank/DDBJ whole genome shotgun (WGS) entry which is preliminary data.</text>
</comment>
<comment type="function">
    <text evidence="9">Nuclear chaperone required for maturation and nuclear export of pre-60S ribosome subunits.</text>
</comment>
<reference evidence="12 13" key="1">
    <citation type="journal article" date="2011" name="Cell">
        <title>The monarch butterfly genome yields insights into long-distance migration.</title>
        <authorList>
            <person name="Zhan S."/>
            <person name="Merlin C."/>
            <person name="Boore J.L."/>
            <person name="Reppert S.M."/>
        </authorList>
    </citation>
    <scope>NUCLEOTIDE SEQUENCE [LARGE SCALE GENOMIC DNA]</scope>
    <source>
        <strain evidence="12">F-2</strain>
    </source>
</reference>
<dbReference type="FunFam" id="3.40.50.300:FF:002451">
    <property type="entry name" value="Midasin"/>
    <property type="match status" value="1"/>
</dbReference>
<dbReference type="Pfam" id="PF07728">
    <property type="entry name" value="AAA_5"/>
    <property type="match status" value="7"/>
</dbReference>
<sequence length="5437" mass="617718">MCETLLVALKNIELETTNSELAKTCQHVLESLKNDVMKIDVLIEKLSEYIANFEDVLLFKKYLPNLLLALVSARIPLTVVFSNQNYDLCTDLEKTRHLEYSVVLGLLSDHPDILQYALKYFQINCIPPYDVFIHHEDSYNVAPKKRRLLDLRQKITDHHIVNCCYALLSKLPNELSSKWDWTKFIINFSSHEDMKIRWMVKECIVILTNMTEVQSHLLTENLKLSEEDDLKNIPYSKDIYIMNGNDEELNVNTSNVVHISGIMLPVYDKTNIQPGKLVQVKSTVNNLRSLALAVASGQALSLMGPVGSGKTCLVEHLAAITGRKGIAFKKVQLGDQTDSRMLLGSHQCTDVPGEFVWAPGVLTEAVQNGHWLLLEDIDCAALDVASTLSSLLERNTLCVPGYRDSLPVTPGFQLFVTQRTMVTNYGFQKKMSNSSTLLQKHLTQINVEPLSRNELAEIIQTKYPNLSTICSRMIEVFMMFSVGSHDTSLHATSGSEKDCNNIVLRGSRLISTRDLMKWCARAVVEFNVSSPDSAIKVLEDALDIFTCSISSPENRLELAKKVGTCLGIVETKSEFYVKHYKPNVSLHPNVLEVGRAKVPRHEKRVESINFDNKQVVFSFTRQSACLLEKIACCVNSNEPVLLVGETGTGKTSSIQYLARQTGHKLVVINMNQQSDSADLLGGYKPVDLKYVIRPIKVEYIKMFKAFYNVEKNKKFINHIDTCYDTENWTSLLALMKQSHKAAVTRLTNEKNHDLLQVWVAFGHKLSKLDQQVKSASRLTFAFIEGSLVKAMQQGHWVLLDEINLASAEILECLAGLLEDKSESIDLLEKGDKVPIQRHPDFTLFACMNPATDVGKKDLPVGLRNRFTEFFIDELKERNDLMLLIGDYLYHMNLSGATLEAIYTFYSSIKKEAKLNLVDGAGNAPHYSLRTLCRALTAAAKAKCGTVARSLYEAFCLSFLTQLDRSSHPKVESMIAKAVIGKKNVNSILKQQIPEPKVDGQNYLLFEGHWIPQGKLPIDIPDGYILTSTVRKNLRDIARIISLGRLPVLLQGDTSVGKTSLITYIAKASGNYCVRINNHEHTDLQEYIGSYATDSTGNLVFKEGVLVEAMRKGYWIILDELNLAPSDVLEALNRVLDDNRELFIAETQEVVKADPNFMLFATQNPPGLYGGRKMLSRAFRNRFVELHFDEIPRAELEIILHQRCHIPPTYCKRMIEVMAELQVRRRGSAAVQGKDGFITLRDLFRWGQRYKHASKEMLTTEKFYDWDQHIADEGYLILAGKVRQTDERNIIEEVIEKHIKRKVNPENLFSLHDNTSPVTKSILEMILGNQLDAFSHIVWTFNMRRLAVLIAKAFIFSEPVLLVGETGCGKTTICQVLATLSKRNLLSVNCHMHTESSDFLGGLRPVRQYNNDGRLFEWVDGPLIKAMENGDLFLADEISLADDSVLERLNSLLEPERQLVISERGMEDSSDIVVITAASSFHFIGTMNPGGDFGKKELSPALRNRFTEIWCDRVSSKEDLQKVLEKSVGKGIALGNQEDGSSGIGNCILDFTNWLKNSEVTNKFPFSIRDLLSWVQFINVTVSKGLLDVPEAYVHGACMTFLDCFGTTLTGHIESDTLLLLRKSAIHFLLNQIKTFGNEYTESLKDTLSNQKAIFKSEISNNKFGIKPFYIDCGRYSRDNDKTFTFTAPTTGSNTLRLLRGLQLNKAILLEGNPGVGKTSLVTALAKSSGHKVIRINLSDQTDITDLFGTDLPSEDGSFTFKEGAFLNALQNGDWILLDELNLAPQAVLEGLNACLDHRGEVFIPELGKTFKVKKETKLFACQNPLKQGGARRGLPVSFLNRFTQVYIDTLTKEDLLYIVKTQYSNLPQDILHKIVEFNCKVAHEICEIQTWGHKGGPWEMNLRDIQRWCEALVKDFEDGQGISPGKYVDMLYVNRMRTVEDKQRMIQAFDEIFYPVYRRSDTIPQVDIKEDEIIIGDVMIKRNKDKAFKNRRSVKTNLLLLRNQLPTLKALAQNVNMKWLSILVGPTATGKSSIVQVLADLTGNDLHVVPVTSAMDVSDLLGFFEQVDYNRNIENLYEDIETATIQVARDVWIKQNTEGWKSNRVSKLSSVNAGGKFEWVDSLLVKAMVEGSWLLLDNVNLTSSAVLDRLNGLLEPNGVLSVPERGEISEIKPHPNFRVFFTMDPKYGEISRAMRNRGVEIFLYRSDDLDLGLSETMDYLDLVALLSSCGLPNQYHDISIRCHESLTDFIQGLERPTISHLLQAVYLTWQQMVRGISCRTALLNGFSDVYIKPRTGGDFASSVNTSLAEMKNSMLKALEFELSSEKFEPIVSKDVSHTLTIKGLATYSAYEVAKQIAYLAIKQANVKISESTLYPVFSILTSYQKCPSELLETIHFIINQGIQKHNKNYLKSLSWGLNKQAYEYFKTREVMDMYKRFLPEAYKLNEDDIHNLNTNFILLYIQLKDVELSGTLKNTGFSALDYSNAVSQGKLTDDFIEYPILKNCKAYLQVIDKYIKNTIKAVGPSLPDKAVGSVIQLLNWRERLIKITSMPIFETSKSKKTPILKEEIIPFLNVHSKWVQKYLLGGLFKLLGGKNVSKKFLVEMDKLDLNIAKDNSNVAKVSKKLRKYYGQPKLYKNQEEYELCIAREKIYNKINLDMHEPLDRQLSNISQIYKSDISLAYDVPNQETIDEFEEKLALLTSNTKSEKLLSEARLLPINAYVIQRIVNLLQPHFLEIINKFSDEDYEFENDIRFNIQEIMCSLIHLGKVIKGFPPALLNQLQVIRTVLETNKELDNGISSLPVGFWIELNRMLVSSPATHPVPFLKINEFLNSEDPIPVNSSRLSMNLSLMPFYLQNLTTCLDVTATNSVMAYESVALKDRSDYSKQLQTVLNILWKNFGTLDSTALLKLKSDAIFEIKKYEQLIDCLSYIISENYTVNESIIDNCDVITREIQLYFIGDANIIDMLNKANDVYKQLTGSVANESESHMRDKTKILTAELSLVTSLLFLRIMAEISPIDHVEKYRLKVKYIEEDVDIFNKLLSVYYLHGTISGGISENRNIETASEVTMDCFRQQNREKLKNVHPYCEIIMNLKEETALRVHKYASGNTFRPKEPSYTSFIKDCKHFTKSVLSDKSVKTLYTNLLSTCGTMYDIIQSGTYEKAQNQLQNAQTVLTETTSWLHSVYAFSKKIVSYSDAFPDLAKPLQSSLSQIVYSVTSLKDLIREYIVKIQQGPFLPEMLTSLLVYPNTIPSLASREKHLNRYLSSNFKQLLSRNVISDVVSQPEQEYIEVLKMNLSEFSMHSLSMERIDKISLKAVLTTLDAITKSWEKQRQDIERQKQDEEALYVTKSKCEDEDEEALAQEEIREMFPSYSDSDFAEFKPPTLEQRKDKPRNIKPKLLLSPDDVSLIYRWHSNFVRNLTNAQWLSSPKKLVANDVVTPLLLRYPTFSRVIQGAWETLDVTFEGTILPSLMVLVSHIKGKVDGIGGTGQKVDFYRSPWISETRECLPLLERVKEATNELLDQWPDFPTLKDIIIIVDRIIGFPITSPVSRFLTGLELLRDKIEEWNKNAHKGNNMIDISLAVGQQIINWRKLEMTHWKECLNNLYQRQQAEAHKYWFYMYAVITSYLEDSDISSARVVSVLKDFMEKSNLAEFDVRLDIVYVYHCHLIHLDAGRRRDELLSLLWNTYNYYRQFAPQVASHIKEKRAPIEKKLKDFVKICTWDRDLSYWSVKDTVDKAHKALHKHTKEFEKVLKESVSSCLVDTASESIDHVGIWDRPKRAGTASNAAGGAYMIDLQNHVVLNRNIKKYLDQLEQPCQLIQENSLLAKIPNLLNKARSLCKDTIANTGYPALVQGLDDFVTLVIETSEHLGSLEVDSTLPKDKQKSQAKNITQQKRKALSDLFKHLSKIGLNYRTGLVILSASEDMYDFTIPPVDLDAAMSYLKSRRCDPTLTLLWSGCEKYFQKNIARHRLLSAALQAPHPDLGIQNIERCKGFAAHLLKYTNTQKKSISRYTRHIFDLRTVATSLTNALEIDSTGCNITSLEEKLNVLVECYAHTSILLEQFNVVLKSVPEKHLNTDSEPNFDKVLSNSPLADCFKDSDEWQSLNKKNKSIISLVDKQKALLNKLSRNPKQIEETIKLPMVSQIHIEITNEAKNNLDVIIEKSEEIIKEYQFVFKTTVIEDFTPHHPILRSLENMVAYIKDIQTELDKLDEPIDQEMAETDSTILEQTEDIVATMLLVIQSLYKKHLPPERHAENMDVINAINEIIDEGEKVESKEILEDNHLKELLQEKISADSRMLQLETLVNKLRQLLINYVQYIATRSDVEETRAVVMRLVPILEQVILFVQYFVSQKVAVHRVSCKMLLVLLKIFLDLASKGFCKHSELDSEEGEGEGSTGASGMGLGEGEGQKDVSERIENQLINLFLFSFLVNLLRDKPGEEKTEQDKDCKEEEKGVNMTDDFDSHLQDVEQKEQSDEENDDDDADKQMGDTDNAAEKLDQQIWGSEDEEDIDEEQNKNDKEERGKGESTGEKEMGAKEEEQGKDDGSEGKEKKKKDINEMEPEVDDDHVDPYHGKQQELPEPEDFEMPDDLNLDGEEKDDKDGETETENPFEIDAMKEAIQEEEEQKENDEEDKDKGNKNGLEVSSDEEGEGNDDEQNKEESNETEQDKEKENENEETPEETDDDETQVDENNPETEPETQDDAEKELPKNPDDITKDEEKQETNQDPNPNADPSNRDPSAEDKVENAEMEKGTNDNVQMNTEPINDEDAAPYEQLQEQVGDNVQSTGRSELDKSDKGHRGDKQATRAEANEERTKYENKPGKTHQDRSLGDINEKKHKQVHTLEAEQDGGEDTEQKDEQADAYQHVKEANKDDIQVVDAATKEQADEQPILREDKDAEELKDDEVPMDVDDDDMTEQLQEQVGDNVQSTGRSELDKSDKGHRGDKQATRAEASEERTKYENKPGKTHQDRSLGDINEKKHKQVHTLEAEQDGGEDTEQKEEQADAYQHVKEANKDDIQVVDAATKEQADEQPVLREDKDAEELKDDEVPMDVDDDDMTVEKSDEIKPEKTKDSKSKDDNKLGDKKDGEDTTGETGFEIDGTTVLTETVPRGRDTTYHTKLQESSQQAEDITMQEYMSLREWLDSGSTDVSGSSSAAWRSVWTQSSVAARALCERLRLVLEPTGRSRRAGDFRTGRAINMRRVIPYIASHFRKDRIWLRRTKPAKREYKIAIAIDDSSSMSDNRSKELAFESLALVSQALNLLESGDLAVLSFGEKPNLLHPFTEQFSEHSGSKILEQLRFEQTKTKIAQLLDFCTVMFDQQTMRSDALNAKLLVIVSDGRGIFSEGETRVLQAVRRARQQGIFLVYVIIDNPDNKDSIMDIRKPVIDPVSNSLTGFVPYLDTFPFPFYLILRDMNALPTVLGDALRQWFELAANTAN</sequence>
<feature type="compositionally biased region" description="Acidic residues" evidence="10">
    <location>
        <begin position="4579"/>
        <end position="4610"/>
    </location>
</feature>
<feature type="compositionally biased region" description="Basic and acidic residues" evidence="10">
    <location>
        <begin position="4932"/>
        <end position="4977"/>
    </location>
</feature>
<keyword evidence="13" id="KW-1185">Reference proteome</keyword>
<organism evidence="12 13">
    <name type="scientific">Danaus plexippus plexippus</name>
    <dbReference type="NCBI Taxonomy" id="278856"/>
    <lineage>
        <taxon>Eukaryota</taxon>
        <taxon>Metazoa</taxon>
        <taxon>Ecdysozoa</taxon>
        <taxon>Arthropoda</taxon>
        <taxon>Hexapoda</taxon>
        <taxon>Insecta</taxon>
        <taxon>Pterygota</taxon>
        <taxon>Neoptera</taxon>
        <taxon>Endopterygota</taxon>
        <taxon>Lepidoptera</taxon>
        <taxon>Glossata</taxon>
        <taxon>Ditrysia</taxon>
        <taxon>Papilionoidea</taxon>
        <taxon>Nymphalidae</taxon>
        <taxon>Danainae</taxon>
        <taxon>Danaini</taxon>
        <taxon>Danaina</taxon>
        <taxon>Danaus</taxon>
        <taxon>Danaus</taxon>
    </lineage>
</organism>
<dbReference type="Gene3D" id="3.40.50.300">
    <property type="entry name" value="P-loop containing nucleotide triphosphate hydrolases"/>
    <property type="match status" value="6"/>
</dbReference>
<dbReference type="Pfam" id="PF21108">
    <property type="entry name" value="MDN1_4th"/>
    <property type="match status" value="1"/>
</dbReference>
<dbReference type="SUPFAM" id="SSF52540">
    <property type="entry name" value="P-loop containing nucleoside triphosphate hydrolases"/>
    <property type="match status" value="6"/>
</dbReference>
<evidence type="ECO:0000256" key="6">
    <source>
        <dbReference type="ARBA" id="ARBA00022840"/>
    </source>
</evidence>
<evidence type="ECO:0000256" key="8">
    <source>
        <dbReference type="ARBA" id="ARBA00023242"/>
    </source>
</evidence>
<dbReference type="GO" id="GO:0000027">
    <property type="term" value="P:ribosomal large subunit assembly"/>
    <property type="evidence" value="ECO:0007669"/>
    <property type="project" value="InterPro"/>
</dbReference>
<dbReference type="InterPro" id="IPR027417">
    <property type="entry name" value="P-loop_NTPase"/>
</dbReference>
<dbReference type="InterPro" id="IPR003593">
    <property type="entry name" value="AAA+_ATPase"/>
</dbReference>
<comment type="subcellular location">
    <subcellularLocation>
        <location evidence="1">Nucleus</location>
        <location evidence="1">Nucleolus</location>
    </subcellularLocation>
    <subcellularLocation>
        <location evidence="2">Nucleus</location>
        <location evidence="2">Nucleoplasm</location>
    </subcellularLocation>
</comment>
<feature type="compositionally biased region" description="Acidic residues" evidence="10">
    <location>
        <begin position="4845"/>
        <end position="4855"/>
    </location>
</feature>
<dbReference type="Proteomes" id="UP000007151">
    <property type="component" value="Unassembled WGS sequence"/>
</dbReference>
<dbReference type="InterPro" id="IPR048617">
    <property type="entry name" value="MDN1_AAA_lid_4"/>
</dbReference>
<dbReference type="eggNOG" id="KOG1808">
    <property type="taxonomic scope" value="Eukaryota"/>
</dbReference>
<feature type="compositionally biased region" description="Basic and acidic residues" evidence="10">
    <location>
        <begin position="4568"/>
        <end position="4577"/>
    </location>
</feature>
<dbReference type="KEGG" id="dpl:KGM_211783"/>
<feature type="compositionally biased region" description="Basic and acidic residues" evidence="10">
    <location>
        <begin position="4856"/>
        <end position="4895"/>
    </location>
</feature>
<feature type="compositionally biased region" description="Acidic residues" evidence="10">
    <location>
        <begin position="4988"/>
        <end position="4998"/>
    </location>
</feature>
<accession>A0A212EX73</accession>
<dbReference type="GO" id="GO:0016887">
    <property type="term" value="F:ATP hydrolysis activity"/>
    <property type="evidence" value="ECO:0007669"/>
    <property type="project" value="InterPro"/>
</dbReference>
<dbReference type="PROSITE" id="PS50234">
    <property type="entry name" value="VWFA"/>
    <property type="match status" value="1"/>
</dbReference>
<feature type="compositionally biased region" description="Basic and acidic residues" evidence="10">
    <location>
        <begin position="4705"/>
        <end position="4723"/>
    </location>
</feature>
<keyword evidence="6 9" id="KW-0067">ATP-binding</keyword>
<dbReference type="InterPro" id="IPR036465">
    <property type="entry name" value="vWFA_dom_sf"/>
</dbReference>
<feature type="region of interest" description="Disordered" evidence="10">
    <location>
        <begin position="4439"/>
        <end position="5097"/>
    </location>
</feature>
<feature type="compositionally biased region" description="Basic and acidic residues" evidence="10">
    <location>
        <begin position="4484"/>
        <end position="4498"/>
    </location>
</feature>
<dbReference type="InterPro" id="IPR040848">
    <property type="entry name" value="AAA_lid_7"/>
</dbReference>
<dbReference type="InterPro" id="IPR002035">
    <property type="entry name" value="VWF_A"/>
</dbReference>
<feature type="compositionally biased region" description="Acidic residues" evidence="10">
    <location>
        <begin position="4672"/>
        <end position="4704"/>
    </location>
</feature>
<dbReference type="Gene3D" id="3.40.50.410">
    <property type="entry name" value="von Willebrand factor, type A domain"/>
    <property type="match status" value="1"/>
</dbReference>
<feature type="compositionally biased region" description="Gly residues" evidence="10">
    <location>
        <begin position="4393"/>
        <end position="4406"/>
    </location>
</feature>
<dbReference type="PANTHER" id="PTHR48103">
    <property type="entry name" value="MIDASIN-RELATED"/>
    <property type="match status" value="1"/>
</dbReference>
<feature type="compositionally biased region" description="Basic and acidic residues" evidence="10">
    <location>
        <begin position="4461"/>
        <end position="4473"/>
    </location>
</feature>
<dbReference type="Pfam" id="PF17865">
    <property type="entry name" value="AAA_lid_5"/>
    <property type="match status" value="1"/>
</dbReference>
<feature type="region of interest" description="Disordered" evidence="10">
    <location>
        <begin position="4385"/>
        <end position="4411"/>
    </location>
</feature>
<feature type="compositionally biased region" description="Polar residues" evidence="10">
    <location>
        <begin position="4754"/>
        <end position="4763"/>
    </location>
</feature>
<keyword evidence="5 9" id="KW-0547">Nucleotide-binding</keyword>
<feature type="compositionally biased region" description="Basic and acidic residues" evidence="10">
    <location>
        <begin position="5058"/>
        <end position="5088"/>
    </location>
</feature>
<evidence type="ECO:0000256" key="3">
    <source>
        <dbReference type="ARBA" id="ARBA00007188"/>
    </source>
</evidence>
<name>A0A212EX73_DANPL</name>
<dbReference type="FunFam" id="3.40.50.410:FF:000028">
    <property type="entry name" value="Midasin"/>
    <property type="match status" value="1"/>
</dbReference>
<dbReference type="STRING" id="278856.A0A212EX73"/>
<feature type="compositionally biased region" description="Basic and acidic residues" evidence="10">
    <location>
        <begin position="4658"/>
        <end position="4671"/>
    </location>
</feature>
<comment type="similarity">
    <text evidence="3 9">Belongs to the midasin family.</text>
</comment>
<feature type="compositionally biased region" description="Basic and acidic residues" evidence="10">
    <location>
        <begin position="4999"/>
        <end position="5038"/>
    </location>
</feature>
<feature type="compositionally biased region" description="Acidic residues" evidence="10">
    <location>
        <begin position="4620"/>
        <end position="4632"/>
    </location>
</feature>
<evidence type="ECO:0000256" key="4">
    <source>
        <dbReference type="ARBA" id="ARBA00017143"/>
    </source>
</evidence>
<feature type="compositionally biased region" description="Basic and acidic residues" evidence="10">
    <location>
        <begin position="4513"/>
        <end position="4557"/>
    </location>
</feature>
<dbReference type="Pfam" id="PF17867">
    <property type="entry name" value="AAA_lid_7"/>
    <property type="match status" value="3"/>
</dbReference>
<dbReference type="InterPro" id="IPR012099">
    <property type="entry name" value="Midasin"/>
</dbReference>
<evidence type="ECO:0000256" key="9">
    <source>
        <dbReference type="PIRNR" id="PIRNR010340"/>
    </source>
</evidence>
<feature type="compositionally biased region" description="Acidic residues" evidence="10">
    <location>
        <begin position="4558"/>
        <end position="4567"/>
    </location>
</feature>
<feature type="compositionally biased region" description="Acidic residues" evidence="10">
    <location>
        <begin position="4644"/>
        <end position="4657"/>
    </location>
</feature>
<gene>
    <name evidence="12" type="ORF">KGM_211783</name>
</gene>
<evidence type="ECO:0000256" key="2">
    <source>
        <dbReference type="ARBA" id="ARBA00004642"/>
    </source>
</evidence>
<dbReference type="FunFam" id="3.40.50.300:FF:000582">
    <property type="entry name" value="Midasin"/>
    <property type="match status" value="1"/>
</dbReference>
<dbReference type="SMART" id="SM00382">
    <property type="entry name" value="AAA"/>
    <property type="match status" value="5"/>
</dbReference>
<feature type="domain" description="VWFA" evidence="11">
    <location>
        <begin position="5228"/>
        <end position="5425"/>
    </location>
</feature>
<keyword evidence="8 9" id="KW-0539">Nucleus</keyword>
<dbReference type="SMART" id="SM00327">
    <property type="entry name" value="VWA"/>
    <property type="match status" value="1"/>
</dbReference>
<evidence type="ECO:0000256" key="1">
    <source>
        <dbReference type="ARBA" id="ARBA00004604"/>
    </source>
</evidence>
<dbReference type="GO" id="GO:0005730">
    <property type="term" value="C:nucleolus"/>
    <property type="evidence" value="ECO:0007669"/>
    <property type="project" value="UniProtKB-SubCell"/>
</dbReference>
<evidence type="ECO:0000256" key="10">
    <source>
        <dbReference type="SAM" id="MobiDB-lite"/>
    </source>
</evidence>
<evidence type="ECO:0000256" key="7">
    <source>
        <dbReference type="ARBA" id="ARBA00023186"/>
    </source>
</evidence>
<dbReference type="FunCoup" id="A0A212EX73">
    <property type="interactions" value="1324"/>
</dbReference>
<dbReference type="EMBL" id="AGBW02011827">
    <property type="protein sequence ID" value="OWR46071.1"/>
    <property type="molecule type" value="Genomic_DNA"/>
</dbReference>
<feature type="compositionally biased region" description="Basic and acidic residues" evidence="10">
    <location>
        <begin position="4789"/>
        <end position="4834"/>
    </location>
</feature>
<dbReference type="InterPro" id="IPR041190">
    <property type="entry name" value="Midasin_AAA_lid_5"/>
</dbReference>
<feature type="compositionally biased region" description="Polar residues" evidence="10">
    <location>
        <begin position="4916"/>
        <end position="4931"/>
    </location>
</feature>
<dbReference type="PANTHER" id="PTHR48103:SF2">
    <property type="entry name" value="MIDASIN"/>
    <property type="match status" value="1"/>
</dbReference>
<keyword evidence="7 9" id="KW-0143">Chaperone</keyword>
<protein>
    <recommendedName>
        <fullName evidence="4 9">Midasin</fullName>
    </recommendedName>
</protein>
<dbReference type="FunFam" id="3.40.50.300:FF:000142">
    <property type="entry name" value="Midasin"/>
    <property type="match status" value="1"/>
</dbReference>
<feature type="compositionally biased region" description="Polar residues" evidence="10">
    <location>
        <begin position="4775"/>
        <end position="4788"/>
    </location>
</feature>
<dbReference type="GO" id="GO:0030687">
    <property type="term" value="C:preribosome, large subunit precursor"/>
    <property type="evidence" value="ECO:0007669"/>
    <property type="project" value="TreeGrafter"/>
</dbReference>
<evidence type="ECO:0000259" key="11">
    <source>
        <dbReference type="PROSITE" id="PS50234"/>
    </source>
</evidence>
<dbReference type="InParanoid" id="A0A212EX73"/>
<evidence type="ECO:0000313" key="12">
    <source>
        <dbReference type="EMBL" id="OWR46071.1"/>
    </source>
</evidence>
<proteinExistence type="inferred from homology"/>
<feature type="compositionally biased region" description="Acidic residues" evidence="10">
    <location>
        <begin position="4474"/>
        <end position="4483"/>
    </location>
</feature>
<feature type="compositionally biased region" description="Basic and acidic residues" evidence="10">
    <location>
        <begin position="4734"/>
        <end position="4753"/>
    </location>
</feature>
<dbReference type="FunFam" id="3.40.50.300:FF:001384">
    <property type="entry name" value="Midasin"/>
    <property type="match status" value="1"/>
</dbReference>
<dbReference type="SUPFAM" id="SSF53300">
    <property type="entry name" value="vWA-like"/>
    <property type="match status" value="1"/>
</dbReference>
<dbReference type="GO" id="GO:0005654">
    <property type="term" value="C:nucleoplasm"/>
    <property type="evidence" value="ECO:0007669"/>
    <property type="project" value="UniProtKB-SubCell"/>
</dbReference>
<dbReference type="GO" id="GO:0005524">
    <property type="term" value="F:ATP binding"/>
    <property type="evidence" value="ECO:0007669"/>
    <property type="project" value="UniProtKB-KW"/>
</dbReference>
<evidence type="ECO:0000256" key="5">
    <source>
        <dbReference type="ARBA" id="ARBA00022741"/>
    </source>
</evidence>
<feature type="compositionally biased region" description="Acidic residues" evidence="10">
    <location>
        <begin position="5039"/>
        <end position="5057"/>
    </location>
</feature>
<evidence type="ECO:0000313" key="13">
    <source>
        <dbReference type="Proteomes" id="UP000007151"/>
    </source>
</evidence>
<feature type="compositionally biased region" description="Acidic residues" evidence="10">
    <location>
        <begin position="4896"/>
        <end position="4915"/>
    </location>
</feature>
<dbReference type="InterPro" id="IPR011704">
    <property type="entry name" value="ATPase_dyneun-rel_AAA"/>
</dbReference>
<dbReference type="Pfam" id="PF00092">
    <property type="entry name" value="VWA"/>
    <property type="match status" value="1"/>
</dbReference>